<evidence type="ECO:0000313" key="1">
    <source>
        <dbReference type="EMBL" id="KAJ1181596.1"/>
    </source>
</evidence>
<evidence type="ECO:0008006" key="3">
    <source>
        <dbReference type="Google" id="ProtNLM"/>
    </source>
</evidence>
<name>A0AAV7TZC6_PLEWA</name>
<comment type="caution">
    <text evidence="1">The sequence shown here is derived from an EMBL/GenBank/DDBJ whole genome shotgun (WGS) entry which is preliminary data.</text>
</comment>
<reference evidence="1" key="1">
    <citation type="journal article" date="2022" name="bioRxiv">
        <title>Sequencing and chromosome-scale assembly of the giantPleurodeles waltlgenome.</title>
        <authorList>
            <person name="Brown T."/>
            <person name="Elewa A."/>
            <person name="Iarovenko S."/>
            <person name="Subramanian E."/>
            <person name="Araus A.J."/>
            <person name="Petzold A."/>
            <person name="Susuki M."/>
            <person name="Suzuki K.-i.T."/>
            <person name="Hayashi T."/>
            <person name="Toyoda A."/>
            <person name="Oliveira C."/>
            <person name="Osipova E."/>
            <person name="Leigh N.D."/>
            <person name="Simon A."/>
            <person name="Yun M.H."/>
        </authorList>
    </citation>
    <scope>NUCLEOTIDE SEQUENCE</scope>
    <source>
        <strain evidence="1">20211129_DDA</strain>
        <tissue evidence="1">Liver</tissue>
    </source>
</reference>
<evidence type="ECO:0000313" key="2">
    <source>
        <dbReference type="Proteomes" id="UP001066276"/>
    </source>
</evidence>
<organism evidence="1 2">
    <name type="scientific">Pleurodeles waltl</name>
    <name type="common">Iberian ribbed newt</name>
    <dbReference type="NCBI Taxonomy" id="8319"/>
    <lineage>
        <taxon>Eukaryota</taxon>
        <taxon>Metazoa</taxon>
        <taxon>Chordata</taxon>
        <taxon>Craniata</taxon>
        <taxon>Vertebrata</taxon>
        <taxon>Euteleostomi</taxon>
        <taxon>Amphibia</taxon>
        <taxon>Batrachia</taxon>
        <taxon>Caudata</taxon>
        <taxon>Salamandroidea</taxon>
        <taxon>Salamandridae</taxon>
        <taxon>Pleurodelinae</taxon>
        <taxon>Pleurodeles</taxon>
    </lineage>
</organism>
<dbReference type="Proteomes" id="UP001066276">
    <property type="component" value="Chromosome 3_2"/>
</dbReference>
<proteinExistence type="predicted"/>
<keyword evidence="2" id="KW-1185">Reference proteome</keyword>
<protein>
    <recommendedName>
        <fullName evidence="3">BrnT family toxin</fullName>
    </recommendedName>
</protein>
<dbReference type="EMBL" id="JANPWB010000006">
    <property type="protein sequence ID" value="KAJ1181596.1"/>
    <property type="molecule type" value="Genomic_DNA"/>
</dbReference>
<accession>A0AAV7TZC6</accession>
<dbReference type="AlphaFoldDB" id="A0AAV7TZC6"/>
<gene>
    <name evidence="1" type="ORF">NDU88_006801</name>
</gene>
<sequence length="94" mass="11032">MALDIRCDLRKRNPVRRPGMDDLRGIECENFRRAWDGNEIAVPTPFLTRTWKISLIAVGRVLRRGVRTQSVWVIIVGSRRLRRVTIAMIRQYRG</sequence>